<feature type="transmembrane region" description="Helical" evidence="9">
    <location>
        <begin position="32"/>
        <end position="49"/>
    </location>
</feature>
<feature type="transmembrane region" description="Helical" evidence="9">
    <location>
        <begin position="426"/>
        <end position="449"/>
    </location>
</feature>
<feature type="transmembrane region" description="Helical" evidence="9">
    <location>
        <begin position="93"/>
        <end position="110"/>
    </location>
</feature>
<dbReference type="GO" id="GO:0006857">
    <property type="term" value="P:oligopeptide transport"/>
    <property type="evidence" value="ECO:0007669"/>
    <property type="project" value="InterPro"/>
</dbReference>
<keyword evidence="3 8" id="KW-0813">Transport</keyword>
<dbReference type="InterPro" id="IPR018456">
    <property type="entry name" value="PTR2_symporter_CS"/>
</dbReference>
<evidence type="ECO:0000256" key="5">
    <source>
        <dbReference type="ARBA" id="ARBA00022692"/>
    </source>
</evidence>
<evidence type="ECO:0000256" key="8">
    <source>
        <dbReference type="RuleBase" id="RU003755"/>
    </source>
</evidence>
<dbReference type="GO" id="GO:1904680">
    <property type="term" value="F:peptide transmembrane transporter activity"/>
    <property type="evidence" value="ECO:0007669"/>
    <property type="project" value="InterPro"/>
</dbReference>
<dbReference type="NCBIfam" id="TIGR00924">
    <property type="entry name" value="yjdL_sub1_fam"/>
    <property type="match status" value="1"/>
</dbReference>
<organism evidence="11 12">
    <name type="scientific">Kibdelosporangium aridum</name>
    <dbReference type="NCBI Taxonomy" id="2030"/>
    <lineage>
        <taxon>Bacteria</taxon>
        <taxon>Bacillati</taxon>
        <taxon>Actinomycetota</taxon>
        <taxon>Actinomycetes</taxon>
        <taxon>Pseudonocardiales</taxon>
        <taxon>Pseudonocardiaceae</taxon>
        <taxon>Kibdelosporangium</taxon>
    </lineage>
</organism>
<dbReference type="PROSITE" id="PS01022">
    <property type="entry name" value="PTR2_1"/>
    <property type="match status" value="1"/>
</dbReference>
<gene>
    <name evidence="11" type="ORF">SAMN05661093_06171</name>
</gene>
<feature type="transmembrane region" description="Helical" evidence="9">
    <location>
        <begin position="222"/>
        <end position="246"/>
    </location>
</feature>
<dbReference type="InterPro" id="IPR050171">
    <property type="entry name" value="MFS_Transporters"/>
</dbReference>
<dbReference type="InterPro" id="IPR000109">
    <property type="entry name" value="POT_fam"/>
</dbReference>
<evidence type="ECO:0000313" key="11">
    <source>
        <dbReference type="EMBL" id="SMD19512.1"/>
    </source>
</evidence>
<evidence type="ECO:0000256" key="1">
    <source>
        <dbReference type="ARBA" id="ARBA00004651"/>
    </source>
</evidence>
<feature type="transmembrane region" description="Helical" evidence="9">
    <location>
        <begin position="455"/>
        <end position="474"/>
    </location>
</feature>
<evidence type="ECO:0000256" key="9">
    <source>
        <dbReference type="SAM" id="Phobius"/>
    </source>
</evidence>
<dbReference type="PANTHER" id="PTHR23517">
    <property type="entry name" value="RESISTANCE PROTEIN MDTM, PUTATIVE-RELATED-RELATED"/>
    <property type="match status" value="1"/>
</dbReference>
<dbReference type="CDD" id="cd17346">
    <property type="entry name" value="MFS_DtpA_like"/>
    <property type="match status" value="1"/>
</dbReference>
<evidence type="ECO:0000256" key="4">
    <source>
        <dbReference type="ARBA" id="ARBA00022475"/>
    </source>
</evidence>
<dbReference type="OrthoDB" id="9772725at2"/>
<feature type="transmembrane region" description="Helical" evidence="9">
    <location>
        <begin position="390"/>
        <end position="414"/>
    </location>
</feature>
<dbReference type="PROSITE" id="PS01023">
    <property type="entry name" value="PTR2_2"/>
    <property type="match status" value="1"/>
</dbReference>
<feature type="transmembrane region" description="Helical" evidence="9">
    <location>
        <begin position="252"/>
        <end position="270"/>
    </location>
</feature>
<name>A0A1Y5XW79_KIBAR</name>
<protein>
    <submittedName>
        <fullName evidence="11">Proton-dependent oligopeptide transporter, POT family</fullName>
    </submittedName>
</protein>
<comment type="subcellular location">
    <subcellularLocation>
        <location evidence="1">Cell membrane</location>
        <topology evidence="1">Multi-pass membrane protein</topology>
    </subcellularLocation>
    <subcellularLocation>
        <location evidence="8">Membrane</location>
        <topology evidence="8">Multi-pass membrane protein</topology>
    </subcellularLocation>
</comment>
<keyword evidence="4" id="KW-1003">Cell membrane</keyword>
<evidence type="ECO:0000313" key="12">
    <source>
        <dbReference type="Proteomes" id="UP000192674"/>
    </source>
</evidence>
<keyword evidence="7 9" id="KW-0472">Membrane</keyword>
<evidence type="ECO:0000256" key="3">
    <source>
        <dbReference type="ARBA" id="ARBA00022448"/>
    </source>
</evidence>
<evidence type="ECO:0000256" key="2">
    <source>
        <dbReference type="ARBA" id="ARBA00005982"/>
    </source>
</evidence>
<dbReference type="InterPro" id="IPR005279">
    <property type="entry name" value="Dipep/tripep_permease"/>
</dbReference>
<dbReference type="InterPro" id="IPR020846">
    <property type="entry name" value="MFS_dom"/>
</dbReference>
<keyword evidence="6 9" id="KW-1133">Transmembrane helix</keyword>
<evidence type="ECO:0000256" key="6">
    <source>
        <dbReference type="ARBA" id="ARBA00022989"/>
    </source>
</evidence>
<dbReference type="Pfam" id="PF00854">
    <property type="entry name" value="PTR2"/>
    <property type="match status" value="1"/>
</dbReference>
<feature type="transmembrane region" description="Helical" evidence="9">
    <location>
        <begin position="326"/>
        <end position="347"/>
    </location>
</feature>
<feature type="transmembrane region" description="Helical" evidence="9">
    <location>
        <begin position="155"/>
        <end position="174"/>
    </location>
</feature>
<reference evidence="11 12" key="1">
    <citation type="submission" date="2017-04" db="EMBL/GenBank/DDBJ databases">
        <authorList>
            <person name="Afonso C.L."/>
            <person name="Miller P.J."/>
            <person name="Scott M.A."/>
            <person name="Spackman E."/>
            <person name="Goraichik I."/>
            <person name="Dimitrov K.M."/>
            <person name="Suarez D.L."/>
            <person name="Swayne D.E."/>
        </authorList>
    </citation>
    <scope>NUCLEOTIDE SEQUENCE [LARGE SCALE GENOMIC DNA]</scope>
    <source>
        <strain evidence="11 12">DSM 43828</strain>
    </source>
</reference>
<sequence>MTTPVTETPQRGFFGHPKALANLFGTELWERFSYYGMQAILAFYLYYSVTDGGLALPKATAAGIVGAYGGLVYLASVGGAWVADRLLGAERTVFYGGVFIMLGHIALALIPGLTGVAVGLILVIIGTGGLKSNVSALVGTLYAEGDERRDAGFSLFYMGINLGAMFGPIVTGWLQTDVGFHVGFGAAAVGMAAGLVQYVLGRRNLGPAARVVPNPLTGAARVRALAIIAVGVVVVVLLVLAGTITPENLPTVVTWVVVAAAVAYFAVILSSRKITAVERSRVYAFIPLFIISFGFWSLFQQQFTVLPIFADTRIDLDALGFHIPPAVFNSVEPAFVIVLAPLFAYLWTKLGERQPSTTVKFSLGVIGMGIAFLLMVAVSQTGDGPAVNPLLLALILVVFAVAEMCLSPVGLSVSTKLAPKAFGAQMVALFFLSIALGSSVAGELAGYYSADNEPAYFGILGGAAIVLGLILFGLRPLLRRLMQGVH</sequence>
<keyword evidence="12" id="KW-1185">Reference proteome</keyword>
<feature type="transmembrane region" description="Helical" evidence="9">
    <location>
        <begin position="180"/>
        <end position="201"/>
    </location>
</feature>
<dbReference type="Proteomes" id="UP000192674">
    <property type="component" value="Unassembled WGS sequence"/>
</dbReference>
<feature type="transmembrane region" description="Helical" evidence="9">
    <location>
        <begin position="116"/>
        <end position="143"/>
    </location>
</feature>
<keyword evidence="5 8" id="KW-0812">Transmembrane</keyword>
<dbReference type="PROSITE" id="PS50850">
    <property type="entry name" value="MFS"/>
    <property type="match status" value="1"/>
</dbReference>
<dbReference type="SUPFAM" id="SSF103473">
    <property type="entry name" value="MFS general substrate transporter"/>
    <property type="match status" value="1"/>
</dbReference>
<dbReference type="GO" id="GO:0005886">
    <property type="term" value="C:plasma membrane"/>
    <property type="evidence" value="ECO:0007669"/>
    <property type="project" value="UniProtKB-SubCell"/>
</dbReference>
<feature type="transmembrane region" description="Helical" evidence="9">
    <location>
        <begin position="359"/>
        <end position="378"/>
    </location>
</feature>
<dbReference type="PANTHER" id="PTHR23517:SF15">
    <property type="entry name" value="PROTON-DEPENDENT OLIGOPEPTIDE FAMILY TRANSPORT PROTEIN"/>
    <property type="match status" value="1"/>
</dbReference>
<dbReference type="Gene3D" id="1.20.1250.20">
    <property type="entry name" value="MFS general substrate transporter like domains"/>
    <property type="match status" value="1"/>
</dbReference>
<feature type="domain" description="Major facilitator superfamily (MFS) profile" evidence="10">
    <location>
        <begin position="1"/>
        <end position="479"/>
    </location>
</feature>
<evidence type="ECO:0000259" key="10">
    <source>
        <dbReference type="PROSITE" id="PS50850"/>
    </source>
</evidence>
<accession>A0A1Y5XW79</accession>
<feature type="transmembrane region" description="Helical" evidence="9">
    <location>
        <begin position="282"/>
        <end position="299"/>
    </location>
</feature>
<feature type="transmembrane region" description="Helical" evidence="9">
    <location>
        <begin position="61"/>
        <end position="81"/>
    </location>
</feature>
<comment type="similarity">
    <text evidence="2 8">Belongs to the major facilitator superfamily. Proton-dependent oligopeptide transporter (POT/PTR) (TC 2.A.17) family.</text>
</comment>
<evidence type="ECO:0000256" key="7">
    <source>
        <dbReference type="ARBA" id="ARBA00023136"/>
    </source>
</evidence>
<dbReference type="EMBL" id="FWXV01000005">
    <property type="protein sequence ID" value="SMD19512.1"/>
    <property type="molecule type" value="Genomic_DNA"/>
</dbReference>
<dbReference type="InterPro" id="IPR036259">
    <property type="entry name" value="MFS_trans_sf"/>
</dbReference>
<dbReference type="RefSeq" id="WP_084430308.1">
    <property type="nucleotide sequence ID" value="NZ_FWXV01000005.1"/>
</dbReference>
<proteinExistence type="inferred from homology"/>
<dbReference type="AlphaFoldDB" id="A0A1Y5XW79"/>